<organism evidence="2 3">
    <name type="scientific">Coccidioides immitis H538.4</name>
    <dbReference type="NCBI Taxonomy" id="396776"/>
    <lineage>
        <taxon>Eukaryota</taxon>
        <taxon>Fungi</taxon>
        <taxon>Dikarya</taxon>
        <taxon>Ascomycota</taxon>
        <taxon>Pezizomycotina</taxon>
        <taxon>Eurotiomycetes</taxon>
        <taxon>Eurotiomycetidae</taxon>
        <taxon>Onygenales</taxon>
        <taxon>Onygenaceae</taxon>
        <taxon>Coccidioides</taxon>
    </lineage>
</organism>
<dbReference type="EMBL" id="DS016981">
    <property type="protein sequence ID" value="KMU82732.1"/>
    <property type="molecule type" value="Genomic_DNA"/>
</dbReference>
<accession>A0A0J8RCX0</accession>
<sequence length="106" mass="11594">MFMPASRTAKALEYFISKIETHGGRLLMPLPGGPVSRRKIFESQSQKPRRSSSEIAVTPPPPPLFFFPLGGDNQSKLHGSVKSSFGLVLLTMGLLGEPEEGLWNGR</sequence>
<evidence type="ECO:0000256" key="1">
    <source>
        <dbReference type="SAM" id="MobiDB-lite"/>
    </source>
</evidence>
<dbReference type="VEuPathDB" id="FungiDB:CIHG_00512"/>
<protein>
    <submittedName>
        <fullName evidence="2">Uncharacterized protein</fullName>
    </submittedName>
</protein>
<evidence type="ECO:0000313" key="3">
    <source>
        <dbReference type="Proteomes" id="UP000054563"/>
    </source>
</evidence>
<name>A0A0J8RCX0_COCIT</name>
<reference evidence="3" key="1">
    <citation type="journal article" date="2010" name="Genome Res.">
        <title>Population genomic sequencing of Coccidioides fungi reveals recent hybridization and transposon control.</title>
        <authorList>
            <person name="Neafsey D.E."/>
            <person name="Barker B.M."/>
            <person name="Sharpton T.J."/>
            <person name="Stajich J.E."/>
            <person name="Park D.J."/>
            <person name="Whiston E."/>
            <person name="Hung C.-Y."/>
            <person name="McMahan C."/>
            <person name="White J."/>
            <person name="Sykes S."/>
            <person name="Heiman D."/>
            <person name="Young S."/>
            <person name="Zeng Q."/>
            <person name="Abouelleil A."/>
            <person name="Aftuck L."/>
            <person name="Bessette D."/>
            <person name="Brown A."/>
            <person name="FitzGerald M."/>
            <person name="Lui A."/>
            <person name="Macdonald J.P."/>
            <person name="Priest M."/>
            <person name="Orbach M.J."/>
            <person name="Galgiani J.N."/>
            <person name="Kirkland T.N."/>
            <person name="Cole G.T."/>
            <person name="Birren B.W."/>
            <person name="Henn M.R."/>
            <person name="Taylor J.W."/>
            <person name="Rounsley S.D."/>
        </authorList>
    </citation>
    <scope>NUCLEOTIDE SEQUENCE [LARGE SCALE GENOMIC DNA]</scope>
    <source>
        <strain evidence="3">H538.4</strain>
    </source>
</reference>
<feature type="region of interest" description="Disordered" evidence="1">
    <location>
        <begin position="37"/>
        <end position="59"/>
    </location>
</feature>
<gene>
    <name evidence="2" type="ORF">CIHG_00512</name>
</gene>
<dbReference type="Proteomes" id="UP000054563">
    <property type="component" value="Unassembled WGS sequence"/>
</dbReference>
<dbReference type="AlphaFoldDB" id="A0A0J8RCX0"/>
<evidence type="ECO:0000313" key="2">
    <source>
        <dbReference type="EMBL" id="KMU82732.1"/>
    </source>
</evidence>
<proteinExistence type="predicted"/>